<evidence type="ECO:0000313" key="2">
    <source>
        <dbReference type="Proteomes" id="UP000003330"/>
    </source>
</evidence>
<dbReference type="AlphaFoldDB" id="G5K427"/>
<name>G5K427_9STRE</name>
<accession>G5K427</accession>
<dbReference type="EMBL" id="AEUX02000006">
    <property type="protein sequence ID" value="EHI69537.1"/>
    <property type="molecule type" value="Genomic_DNA"/>
</dbReference>
<comment type="caution">
    <text evidence="1">The sequence shown here is derived from an EMBL/GenBank/DDBJ whole genome shotgun (WGS) entry which is preliminary data.</text>
</comment>
<dbReference type="Proteomes" id="UP000003330">
    <property type="component" value="Unassembled WGS sequence"/>
</dbReference>
<dbReference type="RefSeq" id="WP_008088980.1">
    <property type="nucleotide sequence ID" value="NZ_AEUX02000006.1"/>
</dbReference>
<protein>
    <submittedName>
        <fullName evidence="1">Deoxyribonuclease family protein</fullName>
    </submittedName>
</protein>
<keyword evidence="2" id="KW-1185">Reference proteome</keyword>
<organism evidence="1 2">
    <name type="scientific">Streptococcus ictaluri 707-05</name>
    <dbReference type="NCBI Taxonomy" id="764299"/>
    <lineage>
        <taxon>Bacteria</taxon>
        <taxon>Bacillati</taxon>
        <taxon>Bacillota</taxon>
        <taxon>Bacilli</taxon>
        <taxon>Lactobacillales</taxon>
        <taxon>Streptococcaceae</taxon>
        <taxon>Streptococcus</taxon>
    </lineage>
</organism>
<dbReference type="STRING" id="764299.STRIC_1551"/>
<evidence type="ECO:0000313" key="1">
    <source>
        <dbReference type="EMBL" id="EHI69537.1"/>
    </source>
</evidence>
<proteinExistence type="predicted"/>
<reference evidence="1 2" key="1">
    <citation type="journal article" date="2014" name="Int. J. Syst. Evol. Microbiol.">
        <title>Phylogenomics and the dynamic genome evolution of the genus Streptococcus.</title>
        <authorList>
            <consortium name="The Broad Institute Genome Sequencing Platform"/>
            <person name="Richards V.P."/>
            <person name="Palmer S.R."/>
            <person name="Pavinski Bitar P.D."/>
            <person name="Qin X."/>
            <person name="Weinstock G.M."/>
            <person name="Highlander S.K."/>
            <person name="Town C.D."/>
            <person name="Burne R.A."/>
            <person name="Stanhope M.J."/>
        </authorList>
    </citation>
    <scope>NUCLEOTIDE SEQUENCE [LARGE SCALE GENOMIC DNA]</scope>
    <source>
        <strain evidence="1 2">707-05</strain>
    </source>
</reference>
<dbReference type="InterPro" id="IPR044929">
    <property type="entry name" value="DNA/RNA_non-sp_Endonuclease_sf"/>
</dbReference>
<gene>
    <name evidence="1" type="ORF">STRIC_1551</name>
</gene>
<sequence>MPRSVLVSALSSDGVINETVRVFNTADGFNINYEKGGLLTESPVSEIDNIEDSTTDEIENSVDDSEEIVYNDTTTEEEVN</sequence>
<dbReference type="Gene3D" id="3.40.570.10">
    <property type="entry name" value="Extracellular Endonuclease, subunit A"/>
    <property type="match status" value="1"/>
</dbReference>